<evidence type="ECO:0000256" key="3">
    <source>
        <dbReference type="ARBA" id="ARBA00022679"/>
    </source>
</evidence>
<dbReference type="PROSITE" id="PS50011">
    <property type="entry name" value="PROTEIN_KINASE_DOM"/>
    <property type="match status" value="1"/>
</dbReference>
<dbReference type="InterPro" id="IPR000719">
    <property type="entry name" value="Prot_kinase_dom"/>
</dbReference>
<evidence type="ECO:0000256" key="2">
    <source>
        <dbReference type="ARBA" id="ARBA00022527"/>
    </source>
</evidence>
<evidence type="ECO:0000256" key="7">
    <source>
        <dbReference type="ARBA" id="ARBA00047899"/>
    </source>
</evidence>
<feature type="domain" description="Protein kinase" evidence="10">
    <location>
        <begin position="25"/>
        <end position="246"/>
    </location>
</feature>
<sequence length="293" mass="33230">MQTCFSRRSEVLIQYSIEENVTTNYKMLTTLGEGNFSVVKQAFHIPTLTSVAVKTLQDTKKYTSVICMEARIMKSLSHPNNIKQIHVVQRRKTTYLVMEYLGSLEESETRRMFAQIVHAVQYCHGHHIVHTDIKASNSLINCRRTTKLCDFVLAAKVIPGQKLVDFFGTLPDFAPELLKAEEFEGLPVDIWSLEVLMLAGSLWQIITVNFSIPCDSIDIFNIIIEILNINPYRRLTILQIMRHPMIRYRDSEAGLPPNSTQIFPGPYAPQSTIHNSEKVHFMSSVLALATGTG</sequence>
<dbReference type="GO" id="GO:0050321">
    <property type="term" value="F:tau-protein kinase activity"/>
    <property type="evidence" value="ECO:0007669"/>
    <property type="project" value="TreeGrafter"/>
</dbReference>
<evidence type="ECO:0000313" key="12">
    <source>
        <dbReference type="Proteomes" id="UP000694415"/>
    </source>
</evidence>
<dbReference type="InterPro" id="IPR011009">
    <property type="entry name" value="Kinase-like_dom_sf"/>
</dbReference>
<evidence type="ECO:0000256" key="9">
    <source>
        <dbReference type="PROSITE-ProRule" id="PRU10141"/>
    </source>
</evidence>
<dbReference type="SMART" id="SM00220">
    <property type="entry name" value="S_TKc"/>
    <property type="match status" value="1"/>
</dbReference>
<name>A0A8C6HWU1_MUSSI</name>
<keyword evidence="12" id="KW-1185">Reference proteome</keyword>
<dbReference type="PANTHER" id="PTHR24346:SF3">
    <property type="entry name" value="GENE 10662-RELATED"/>
    <property type="match status" value="1"/>
</dbReference>
<evidence type="ECO:0000256" key="6">
    <source>
        <dbReference type="ARBA" id="ARBA00022840"/>
    </source>
</evidence>
<evidence type="ECO:0000256" key="8">
    <source>
        <dbReference type="ARBA" id="ARBA00048679"/>
    </source>
</evidence>
<dbReference type="GO" id="GO:0005524">
    <property type="term" value="F:ATP binding"/>
    <property type="evidence" value="ECO:0007669"/>
    <property type="project" value="UniProtKB-UniRule"/>
</dbReference>
<keyword evidence="2" id="KW-0723">Serine/threonine-protein kinase</keyword>
<keyword evidence="5" id="KW-0418">Kinase</keyword>
<accession>A0A8C6HWU1</accession>
<dbReference type="GO" id="GO:0005737">
    <property type="term" value="C:cytoplasm"/>
    <property type="evidence" value="ECO:0007669"/>
    <property type="project" value="TreeGrafter"/>
</dbReference>
<comment type="catalytic activity">
    <reaction evidence="8">
        <text>L-seryl-[protein] + ATP = O-phospho-L-seryl-[protein] + ADP + H(+)</text>
        <dbReference type="Rhea" id="RHEA:17989"/>
        <dbReference type="Rhea" id="RHEA-COMP:9863"/>
        <dbReference type="Rhea" id="RHEA-COMP:11604"/>
        <dbReference type="ChEBI" id="CHEBI:15378"/>
        <dbReference type="ChEBI" id="CHEBI:29999"/>
        <dbReference type="ChEBI" id="CHEBI:30616"/>
        <dbReference type="ChEBI" id="CHEBI:83421"/>
        <dbReference type="ChEBI" id="CHEBI:456216"/>
        <dbReference type="EC" id="2.7.11.1"/>
    </reaction>
</comment>
<dbReference type="SUPFAM" id="SSF56112">
    <property type="entry name" value="Protein kinase-like (PK-like)"/>
    <property type="match status" value="1"/>
</dbReference>
<dbReference type="GO" id="GO:0000226">
    <property type="term" value="P:microtubule cytoskeleton organization"/>
    <property type="evidence" value="ECO:0007669"/>
    <property type="project" value="TreeGrafter"/>
</dbReference>
<proteinExistence type="predicted"/>
<evidence type="ECO:0000256" key="5">
    <source>
        <dbReference type="ARBA" id="ARBA00022777"/>
    </source>
</evidence>
<protein>
    <recommendedName>
        <fullName evidence="1">non-specific serine/threonine protein kinase</fullName>
        <ecNumber evidence="1">2.7.11.1</ecNumber>
    </recommendedName>
</protein>
<feature type="binding site" evidence="9">
    <location>
        <position position="54"/>
    </location>
    <ligand>
        <name>ATP</name>
        <dbReference type="ChEBI" id="CHEBI:30616"/>
    </ligand>
</feature>
<dbReference type="InterPro" id="IPR017441">
    <property type="entry name" value="Protein_kinase_ATP_BS"/>
</dbReference>
<dbReference type="EC" id="2.7.11.1" evidence="1"/>
<evidence type="ECO:0000259" key="10">
    <source>
        <dbReference type="PROSITE" id="PS50011"/>
    </source>
</evidence>
<reference evidence="11" key="1">
    <citation type="submission" date="2025-08" db="UniProtKB">
        <authorList>
            <consortium name="Ensembl"/>
        </authorList>
    </citation>
    <scope>IDENTIFICATION</scope>
</reference>
<organism evidence="11 12">
    <name type="scientific">Mus spicilegus</name>
    <name type="common">Mound-building mouse</name>
    <dbReference type="NCBI Taxonomy" id="10103"/>
    <lineage>
        <taxon>Eukaryota</taxon>
        <taxon>Metazoa</taxon>
        <taxon>Chordata</taxon>
        <taxon>Craniata</taxon>
        <taxon>Vertebrata</taxon>
        <taxon>Euteleostomi</taxon>
        <taxon>Mammalia</taxon>
        <taxon>Eutheria</taxon>
        <taxon>Euarchontoglires</taxon>
        <taxon>Glires</taxon>
        <taxon>Rodentia</taxon>
        <taxon>Myomorpha</taxon>
        <taxon>Muroidea</taxon>
        <taxon>Muridae</taxon>
        <taxon>Murinae</taxon>
        <taxon>Mus</taxon>
        <taxon>Mus</taxon>
    </lineage>
</organism>
<dbReference type="PANTHER" id="PTHR24346">
    <property type="entry name" value="MAP/MICROTUBULE AFFINITY-REGULATING KINASE"/>
    <property type="match status" value="1"/>
</dbReference>
<evidence type="ECO:0000256" key="1">
    <source>
        <dbReference type="ARBA" id="ARBA00012513"/>
    </source>
</evidence>
<dbReference type="PROSITE" id="PS00107">
    <property type="entry name" value="PROTEIN_KINASE_ATP"/>
    <property type="match status" value="1"/>
</dbReference>
<dbReference type="Proteomes" id="UP000694415">
    <property type="component" value="Unplaced"/>
</dbReference>
<dbReference type="GO" id="GO:0035556">
    <property type="term" value="P:intracellular signal transduction"/>
    <property type="evidence" value="ECO:0007669"/>
    <property type="project" value="TreeGrafter"/>
</dbReference>
<reference evidence="11" key="2">
    <citation type="submission" date="2025-09" db="UniProtKB">
        <authorList>
            <consortium name="Ensembl"/>
        </authorList>
    </citation>
    <scope>IDENTIFICATION</scope>
</reference>
<keyword evidence="3" id="KW-0808">Transferase</keyword>
<keyword evidence="6 9" id="KW-0067">ATP-binding</keyword>
<dbReference type="FunFam" id="3.30.200.20:FF:000003">
    <property type="entry name" value="Non-specific serine/threonine protein kinase"/>
    <property type="match status" value="1"/>
</dbReference>
<comment type="catalytic activity">
    <reaction evidence="7">
        <text>L-threonyl-[protein] + ATP = O-phospho-L-threonyl-[protein] + ADP + H(+)</text>
        <dbReference type="Rhea" id="RHEA:46608"/>
        <dbReference type="Rhea" id="RHEA-COMP:11060"/>
        <dbReference type="Rhea" id="RHEA-COMP:11605"/>
        <dbReference type="ChEBI" id="CHEBI:15378"/>
        <dbReference type="ChEBI" id="CHEBI:30013"/>
        <dbReference type="ChEBI" id="CHEBI:30616"/>
        <dbReference type="ChEBI" id="CHEBI:61977"/>
        <dbReference type="ChEBI" id="CHEBI:456216"/>
        <dbReference type="EC" id="2.7.11.1"/>
    </reaction>
</comment>
<dbReference type="AlphaFoldDB" id="A0A8C6HWU1"/>
<evidence type="ECO:0000256" key="4">
    <source>
        <dbReference type="ARBA" id="ARBA00022741"/>
    </source>
</evidence>
<dbReference type="Ensembl" id="ENSMSIT00000035790.1">
    <property type="protein sequence ID" value="ENSMSIP00000028391.1"/>
    <property type="gene ID" value="ENSMSIG00000023863.1"/>
</dbReference>
<evidence type="ECO:0000313" key="11">
    <source>
        <dbReference type="Ensembl" id="ENSMSIP00000028391.1"/>
    </source>
</evidence>
<dbReference type="Gene3D" id="1.10.510.10">
    <property type="entry name" value="Transferase(Phosphotransferase) domain 1"/>
    <property type="match status" value="1"/>
</dbReference>
<dbReference type="GeneTree" id="ENSGT00940000154989"/>
<dbReference type="Pfam" id="PF00069">
    <property type="entry name" value="Pkinase"/>
    <property type="match status" value="1"/>
</dbReference>
<keyword evidence="4 9" id="KW-0547">Nucleotide-binding</keyword>